<gene>
    <name evidence="2" type="ORF">D3873_08255</name>
</gene>
<dbReference type="Proteomes" id="UP000265725">
    <property type="component" value="Chromosome"/>
</dbReference>
<dbReference type="RefSeq" id="WP_119883624.1">
    <property type="nucleotide sequence ID" value="NZ_CP032418.1"/>
</dbReference>
<dbReference type="AlphaFoldDB" id="A0A385YT79"/>
<dbReference type="InterPro" id="IPR012397">
    <property type="entry name" value="Pullulanase"/>
</dbReference>
<evidence type="ECO:0000313" key="3">
    <source>
        <dbReference type="Proteomes" id="UP000265725"/>
    </source>
</evidence>
<proteinExistence type="predicted"/>
<protein>
    <submittedName>
        <fullName evidence="2">NERD domain-containing protein</fullName>
    </submittedName>
</protein>
<dbReference type="PIRSF" id="PIRSF012560">
    <property type="entry name" value="Pullulanase"/>
    <property type="match status" value="1"/>
</dbReference>
<dbReference type="EMBL" id="CP032418">
    <property type="protein sequence ID" value="AYC29886.1"/>
    <property type="molecule type" value="Genomic_DNA"/>
</dbReference>
<keyword evidence="1" id="KW-0175">Coiled coil</keyword>
<evidence type="ECO:0000256" key="1">
    <source>
        <dbReference type="SAM" id="Coils"/>
    </source>
</evidence>
<keyword evidence="3" id="KW-1185">Reference proteome</keyword>
<sequence length="318" mass="37995">MAQLIKLQDYVSRYQKDLKRYSNQFVRLKKVQWHRMKQEWENGVALVEWVHEETEIEQKDSWLSRLFKRDEAEIDLSDELESDSHTGLEDRLGDFQVNMSYHPKTIDELKKMYLDQLFHFQLQWASSTLMEKSHLDNKYIRDTFLRLLTQRLPDNLLLFYRPIIQVKKAPLELEIVLLTPTETLCICLLEAEDMAAFVANEERFWTKKWRDQEQKVLNPMIALNRMESVLKQLYQSNEVELPIRKVIVSRNGYIDFPGNSYGLKLIDKRSFEEWFMQLRNISIPLKHMQMKAAEALLAHTQTTSFSRVGWESEIEENE</sequence>
<feature type="coiled-coil region" evidence="1">
    <location>
        <begin position="4"/>
        <end position="31"/>
    </location>
</feature>
<evidence type="ECO:0000313" key="2">
    <source>
        <dbReference type="EMBL" id="AYC29886.1"/>
    </source>
</evidence>
<name>A0A385YT79_9BACL</name>
<organism evidence="2 3">
    <name type="scientific">Paenisporosarcina cavernae</name>
    <dbReference type="NCBI Taxonomy" id="2320858"/>
    <lineage>
        <taxon>Bacteria</taxon>
        <taxon>Bacillati</taxon>
        <taxon>Bacillota</taxon>
        <taxon>Bacilli</taxon>
        <taxon>Bacillales</taxon>
        <taxon>Caryophanaceae</taxon>
        <taxon>Paenisporosarcina</taxon>
    </lineage>
</organism>
<dbReference type="OrthoDB" id="2433183at2"/>
<reference evidence="3" key="1">
    <citation type="submission" date="2018-09" db="EMBL/GenBank/DDBJ databases">
        <authorList>
            <person name="Zhu H."/>
        </authorList>
    </citation>
    <scope>NUCLEOTIDE SEQUENCE [LARGE SCALE GENOMIC DNA]</scope>
    <source>
        <strain evidence="3">K2R23-3</strain>
    </source>
</reference>
<accession>A0A385YT79</accession>
<dbReference type="KEGG" id="paek:D3873_08255"/>